<evidence type="ECO:0000313" key="1">
    <source>
        <dbReference type="EMBL" id="AEG72784.1"/>
    </source>
</evidence>
<sequence length="210" mass="23233">MDIASKVALGALGTGGAVGGGFLASQHLFKENQSTLSYKLQQEGFSPMKNDNPQWATTLSKYNSVKGNSDEAFEVSSKELTDKQLKDKCESVLKKESYSESERVKAIRWCTSPISVKDRIDKLGRRSLHDVDGGDTDKGIWVDLVKKHLDASAKNKLGISINTLPTNETVDDARINSIKKGCRDLKDKTSIEKDYLSDYSKFSDWCSVSK</sequence>
<reference key="2">
    <citation type="submission" date="2011-05" db="EMBL/GenBank/DDBJ databases">
        <title>The Genome of Mycoplasma haemofelis Strain Ohio2, a pathogenic hemoplasma of the cat.</title>
        <authorList>
            <person name="Santos A.P."/>
            <person name="Guimaraes A.M.S."/>
            <person name="SanMiguel P.J."/>
            <person name="Martin S.W."/>
            <person name="Messick J.B."/>
        </authorList>
    </citation>
    <scope>NUCLEOTIDE SEQUENCE</scope>
    <source>
        <strain>Ohio2</strain>
    </source>
</reference>
<organism evidence="1 2">
    <name type="scientific">Mycoplasma haemofelis (strain Ohio2)</name>
    <dbReference type="NCBI Taxonomy" id="859194"/>
    <lineage>
        <taxon>Bacteria</taxon>
        <taxon>Bacillati</taxon>
        <taxon>Mycoplasmatota</taxon>
        <taxon>Mollicutes</taxon>
        <taxon>Mycoplasmataceae</taxon>
        <taxon>Mycoplasma</taxon>
    </lineage>
</organism>
<dbReference type="STRING" id="859194.MHF_0512"/>
<evidence type="ECO:0000313" key="2">
    <source>
        <dbReference type="Proteomes" id="UP000007952"/>
    </source>
</evidence>
<dbReference type="BioCyc" id="MHAE859194:G1GR7-500-MONOMER"/>
<dbReference type="Proteomes" id="UP000007952">
    <property type="component" value="Chromosome"/>
</dbReference>
<gene>
    <name evidence="1" type="ordered locus">MHF_0512</name>
</gene>
<dbReference type="EMBL" id="CP002808">
    <property type="protein sequence ID" value="AEG72784.1"/>
    <property type="molecule type" value="Genomic_DNA"/>
</dbReference>
<dbReference type="AlphaFoldDB" id="F6FHT6"/>
<accession>F6FHT6</accession>
<dbReference type="HOGENOM" id="CLU_098620_2_0_14"/>
<proteinExistence type="predicted"/>
<dbReference type="KEGG" id="mhf:MHF_0512"/>
<reference evidence="1 2" key="1">
    <citation type="journal article" date="2011" name="J. Bacteriol.">
        <title>Complete genome sequences of two hemotropic Mycoplasmas, Mycoplasma haemofelis strain Ohio2 and Mycoplasma suis strain Illinois.</title>
        <authorList>
            <person name="Messick J.B."/>
            <person name="Santos A.P."/>
            <person name="Guimaraes A.M."/>
        </authorList>
    </citation>
    <scope>NUCLEOTIDE SEQUENCE [LARGE SCALE GENOMIC DNA]</scope>
    <source>
        <strain evidence="1 2">Ohio2</strain>
    </source>
</reference>
<protein>
    <submittedName>
        <fullName evidence="1">Uncharacterized protein</fullName>
    </submittedName>
</protein>
<name>F6FHT6_MYCHI</name>